<comment type="caution">
    <text evidence="1">The sequence shown here is derived from an EMBL/GenBank/DDBJ whole genome shotgun (WGS) entry which is preliminary data.</text>
</comment>
<proteinExistence type="predicted"/>
<accession>A0A0F9GN23</accession>
<sequence>MAEQWWFCDGCTLYFQSYREQAVCPECGVASEVATCDCGAPAVEVEQEHDTGASYALCEAHPACCQATVEWNQLADSGKIGIPRPPGRL</sequence>
<protein>
    <submittedName>
        <fullName evidence="1">Uncharacterized protein</fullName>
    </submittedName>
</protein>
<evidence type="ECO:0000313" key="1">
    <source>
        <dbReference type="EMBL" id="KKL64547.1"/>
    </source>
</evidence>
<organism evidence="1">
    <name type="scientific">marine sediment metagenome</name>
    <dbReference type="NCBI Taxonomy" id="412755"/>
    <lineage>
        <taxon>unclassified sequences</taxon>
        <taxon>metagenomes</taxon>
        <taxon>ecological metagenomes</taxon>
    </lineage>
</organism>
<dbReference type="EMBL" id="LAZR01027810">
    <property type="protein sequence ID" value="KKL64547.1"/>
    <property type="molecule type" value="Genomic_DNA"/>
</dbReference>
<gene>
    <name evidence="1" type="ORF">LCGC14_2163870</name>
</gene>
<name>A0A0F9GN23_9ZZZZ</name>
<dbReference type="AlphaFoldDB" id="A0A0F9GN23"/>
<reference evidence="1" key="1">
    <citation type="journal article" date="2015" name="Nature">
        <title>Complex archaea that bridge the gap between prokaryotes and eukaryotes.</title>
        <authorList>
            <person name="Spang A."/>
            <person name="Saw J.H."/>
            <person name="Jorgensen S.L."/>
            <person name="Zaremba-Niedzwiedzka K."/>
            <person name="Martijn J."/>
            <person name="Lind A.E."/>
            <person name="van Eijk R."/>
            <person name="Schleper C."/>
            <person name="Guy L."/>
            <person name="Ettema T.J."/>
        </authorList>
    </citation>
    <scope>NUCLEOTIDE SEQUENCE</scope>
</reference>